<sequence length="526" mass="60687">MKAAIYSRKSKFTGKGESTQNQIEICKEYLCTHFDIQEYFIYEDEGFSGGNTARPEFQKMMRDATAKKFDILICYRLDRISRNISDFSDLIEVIGDKNINFVSVREQFDTTTPMGRAMMYIASVFAQLERETIAERVKDNMHQLARSGRWLGGTYPTGFRSEPIIYIDANMKEKKMYQLIPIEEELSTVKLIYDKYIELQSLSKVETYCLQNNIKTPQGNDYQKNTLKMILTNPVYAIADDHVYNFFSARNADICNNKKEFNGKNGLTAYNKRVLKNNRLQKVNDFSDWTVAIGKHKGIISGKDWAEVQRTFARNKKDAPRRGTSAAALLSGLMRCSCGSFMRVHYGQMKPNSNERYHYYGCNLRDLSRGSKCNTKRLSGDKTESMVIDYLKHVITTSIFKQIQEAKKKHKNMDQRNKSIKDQIDKNNKSIDNLIKSLANNEDSLAATYIMNELEKLAKENKELGSKINTSSDMELFSLEILEQSCVEFNKKIDSADFNEKRRLIQTIVDKIVWDGDNLDIRLLSL</sequence>
<feature type="domain" description="Resolvase/invertase-type recombinase catalytic" evidence="1">
    <location>
        <begin position="2"/>
        <end position="148"/>
    </location>
</feature>
<dbReference type="InterPro" id="IPR038109">
    <property type="entry name" value="DNA_bind_recomb_sf"/>
</dbReference>
<reference evidence="3 4" key="1">
    <citation type="submission" date="2020-08" db="EMBL/GenBank/DDBJ databases">
        <title>Genomic Encyclopedia of Type Strains, Phase IV (KMG-IV): sequencing the most valuable type-strain genomes for metagenomic binning, comparative biology and taxonomic classification.</title>
        <authorList>
            <person name="Goeker M."/>
        </authorList>
    </citation>
    <scope>NUCLEOTIDE SEQUENCE [LARGE SCALE GENOMIC DNA]</scope>
    <source>
        <strain evidence="3 4">DSM 103526</strain>
    </source>
</reference>
<evidence type="ECO:0000259" key="1">
    <source>
        <dbReference type="PROSITE" id="PS51736"/>
    </source>
</evidence>
<proteinExistence type="predicted"/>
<dbReference type="Gene3D" id="3.40.50.1390">
    <property type="entry name" value="Resolvase, N-terminal catalytic domain"/>
    <property type="match status" value="1"/>
</dbReference>
<evidence type="ECO:0000313" key="4">
    <source>
        <dbReference type="Proteomes" id="UP000579281"/>
    </source>
</evidence>
<dbReference type="PANTHER" id="PTHR30461">
    <property type="entry name" value="DNA-INVERTASE FROM LAMBDOID PROPHAGE"/>
    <property type="match status" value="1"/>
</dbReference>
<dbReference type="CDD" id="cd03768">
    <property type="entry name" value="SR_ResInv"/>
    <property type="match status" value="1"/>
</dbReference>
<dbReference type="InterPro" id="IPR006119">
    <property type="entry name" value="Resolv_N"/>
</dbReference>
<gene>
    <name evidence="3" type="ORF">HNQ80_002088</name>
</gene>
<organism evidence="3 4">
    <name type="scientific">Anaerosolibacter carboniphilus</name>
    <dbReference type="NCBI Taxonomy" id="1417629"/>
    <lineage>
        <taxon>Bacteria</taxon>
        <taxon>Bacillati</taxon>
        <taxon>Bacillota</taxon>
        <taxon>Clostridia</taxon>
        <taxon>Peptostreptococcales</taxon>
        <taxon>Thermotaleaceae</taxon>
        <taxon>Anaerosolibacter</taxon>
    </lineage>
</organism>
<protein>
    <submittedName>
        <fullName evidence="3">Site-specific DNA recombinase</fullName>
    </submittedName>
</protein>
<feature type="domain" description="Recombinase" evidence="2">
    <location>
        <begin position="163"/>
        <end position="318"/>
    </location>
</feature>
<dbReference type="InterPro" id="IPR036162">
    <property type="entry name" value="Resolvase-like_N_sf"/>
</dbReference>
<dbReference type="Proteomes" id="UP000579281">
    <property type="component" value="Unassembled WGS sequence"/>
</dbReference>
<dbReference type="Pfam" id="PF00239">
    <property type="entry name" value="Resolvase"/>
    <property type="match status" value="1"/>
</dbReference>
<dbReference type="EMBL" id="JACHEN010000011">
    <property type="protein sequence ID" value="MBB6215997.1"/>
    <property type="molecule type" value="Genomic_DNA"/>
</dbReference>
<accession>A0A841KRF2</accession>
<name>A0A841KRF2_9FIRM</name>
<dbReference type="PROSITE" id="PS51737">
    <property type="entry name" value="RECOMBINASE_DNA_BIND"/>
    <property type="match status" value="1"/>
</dbReference>
<dbReference type="PANTHER" id="PTHR30461:SF23">
    <property type="entry name" value="DNA RECOMBINASE-RELATED"/>
    <property type="match status" value="1"/>
</dbReference>
<dbReference type="PROSITE" id="PS51736">
    <property type="entry name" value="RECOMBINASES_3"/>
    <property type="match status" value="1"/>
</dbReference>
<dbReference type="Pfam" id="PF13408">
    <property type="entry name" value="Zn_ribbon_recom"/>
    <property type="match status" value="1"/>
</dbReference>
<dbReference type="GO" id="GO:0000150">
    <property type="term" value="F:DNA strand exchange activity"/>
    <property type="evidence" value="ECO:0007669"/>
    <property type="project" value="InterPro"/>
</dbReference>
<comment type="caution">
    <text evidence="3">The sequence shown here is derived from an EMBL/GenBank/DDBJ whole genome shotgun (WGS) entry which is preliminary data.</text>
</comment>
<evidence type="ECO:0000313" key="3">
    <source>
        <dbReference type="EMBL" id="MBB6215997.1"/>
    </source>
</evidence>
<dbReference type="SUPFAM" id="SSF53041">
    <property type="entry name" value="Resolvase-like"/>
    <property type="match status" value="1"/>
</dbReference>
<dbReference type="InterPro" id="IPR050639">
    <property type="entry name" value="SSR_resolvase"/>
</dbReference>
<dbReference type="AlphaFoldDB" id="A0A841KRF2"/>
<dbReference type="InterPro" id="IPR025827">
    <property type="entry name" value="Zn_ribbon_recom_dom"/>
</dbReference>
<dbReference type="Pfam" id="PF07508">
    <property type="entry name" value="Recombinase"/>
    <property type="match status" value="1"/>
</dbReference>
<dbReference type="RefSeq" id="WP_184310538.1">
    <property type="nucleotide sequence ID" value="NZ_JACHEN010000011.1"/>
</dbReference>
<dbReference type="InterPro" id="IPR011109">
    <property type="entry name" value="DNA_bind_recombinase_dom"/>
</dbReference>
<evidence type="ECO:0000259" key="2">
    <source>
        <dbReference type="PROSITE" id="PS51737"/>
    </source>
</evidence>
<dbReference type="SMART" id="SM00857">
    <property type="entry name" value="Resolvase"/>
    <property type="match status" value="1"/>
</dbReference>
<dbReference type="Gene3D" id="3.90.1750.20">
    <property type="entry name" value="Putative Large Serine Recombinase, Chain B, Domain 2"/>
    <property type="match status" value="1"/>
</dbReference>
<dbReference type="GO" id="GO:0003677">
    <property type="term" value="F:DNA binding"/>
    <property type="evidence" value="ECO:0007669"/>
    <property type="project" value="InterPro"/>
</dbReference>
<keyword evidence="4" id="KW-1185">Reference proteome</keyword>